<gene>
    <name evidence="7" type="ORF">SK128_019224</name>
</gene>
<dbReference type="InterPro" id="IPR000615">
    <property type="entry name" value="Bestrophin"/>
</dbReference>
<keyword evidence="6" id="KW-0868">Chloride</keyword>
<dbReference type="GO" id="GO:0005886">
    <property type="term" value="C:plasma membrane"/>
    <property type="evidence" value="ECO:0007669"/>
    <property type="project" value="UniProtKB-SubCell"/>
</dbReference>
<dbReference type="Pfam" id="PF01062">
    <property type="entry name" value="Bestrophin"/>
    <property type="match status" value="1"/>
</dbReference>
<keyword evidence="6" id="KW-1003">Cell membrane</keyword>
<evidence type="ECO:0000256" key="4">
    <source>
        <dbReference type="ARBA" id="ARBA00023136"/>
    </source>
</evidence>
<keyword evidence="6" id="KW-0406">Ion transport</keyword>
<evidence type="ECO:0000256" key="5">
    <source>
        <dbReference type="ARBA" id="ARBA00034769"/>
    </source>
</evidence>
<keyword evidence="6" id="KW-0869">Chloride channel</keyword>
<name>A0AAN8W945_HALRR</name>
<keyword evidence="2" id="KW-0812">Transmembrane</keyword>
<keyword evidence="4" id="KW-0472">Membrane</keyword>
<evidence type="ECO:0000313" key="7">
    <source>
        <dbReference type="EMBL" id="KAK7012738.1"/>
    </source>
</evidence>
<comment type="similarity">
    <text evidence="5 6">Belongs to the anion channel-forming bestrophin (TC 1.A.46) family. Calcium-sensitive chloride channel subfamily.</text>
</comment>
<keyword evidence="3" id="KW-1133">Transmembrane helix</keyword>
<feature type="non-terminal residue" evidence="7">
    <location>
        <position position="1"/>
    </location>
</feature>
<evidence type="ECO:0000256" key="2">
    <source>
        <dbReference type="ARBA" id="ARBA00022692"/>
    </source>
</evidence>
<dbReference type="PANTHER" id="PTHR10736">
    <property type="entry name" value="BESTROPHIN"/>
    <property type="match status" value="1"/>
</dbReference>
<comment type="function">
    <text evidence="6">Forms chloride channels.</text>
</comment>
<dbReference type="AlphaFoldDB" id="A0AAN8W945"/>
<evidence type="ECO:0000256" key="6">
    <source>
        <dbReference type="RuleBase" id="RU363126"/>
    </source>
</evidence>
<dbReference type="InterPro" id="IPR021134">
    <property type="entry name" value="Bestrophin-like"/>
</dbReference>
<dbReference type="EMBL" id="JAXCGZ010023404">
    <property type="protein sequence ID" value="KAK7012738.1"/>
    <property type="molecule type" value="Genomic_DNA"/>
</dbReference>
<dbReference type="PANTHER" id="PTHR10736:SF65">
    <property type="entry name" value="BESTROPHIN 1, ISOFORM C-RELATED"/>
    <property type="match status" value="1"/>
</dbReference>
<comment type="subcellular location">
    <subcellularLocation>
        <location evidence="6">Cell membrane</location>
        <topology evidence="6">Multi-pass membrane protein</topology>
    </subcellularLocation>
    <subcellularLocation>
        <location evidence="1">Membrane</location>
    </subcellularLocation>
</comment>
<dbReference type="GO" id="GO:0034707">
    <property type="term" value="C:chloride channel complex"/>
    <property type="evidence" value="ECO:0007669"/>
    <property type="project" value="UniProtKB-KW"/>
</dbReference>
<accession>A0AAN8W945</accession>
<dbReference type="GO" id="GO:0005254">
    <property type="term" value="F:chloride channel activity"/>
    <property type="evidence" value="ECO:0007669"/>
    <property type="project" value="UniProtKB-KW"/>
</dbReference>
<reference evidence="7 8" key="1">
    <citation type="submission" date="2023-11" db="EMBL/GenBank/DDBJ databases">
        <title>Halocaridina rubra genome assembly.</title>
        <authorList>
            <person name="Smith C."/>
        </authorList>
    </citation>
    <scope>NUCLEOTIDE SEQUENCE [LARGE SCALE GENOMIC DNA]</scope>
    <source>
        <strain evidence="7">EP-1</strain>
        <tissue evidence="7">Whole</tissue>
    </source>
</reference>
<proteinExistence type="inferred from homology"/>
<evidence type="ECO:0000256" key="3">
    <source>
        <dbReference type="ARBA" id="ARBA00022989"/>
    </source>
</evidence>
<keyword evidence="6" id="KW-0813">Transport</keyword>
<evidence type="ECO:0000256" key="1">
    <source>
        <dbReference type="ARBA" id="ARBA00004370"/>
    </source>
</evidence>
<evidence type="ECO:0000313" key="8">
    <source>
        <dbReference type="Proteomes" id="UP001381693"/>
    </source>
</evidence>
<organism evidence="7 8">
    <name type="scientific">Halocaridina rubra</name>
    <name type="common">Hawaiian red shrimp</name>
    <dbReference type="NCBI Taxonomy" id="373956"/>
    <lineage>
        <taxon>Eukaryota</taxon>
        <taxon>Metazoa</taxon>
        <taxon>Ecdysozoa</taxon>
        <taxon>Arthropoda</taxon>
        <taxon>Crustacea</taxon>
        <taxon>Multicrustacea</taxon>
        <taxon>Malacostraca</taxon>
        <taxon>Eumalacostraca</taxon>
        <taxon>Eucarida</taxon>
        <taxon>Decapoda</taxon>
        <taxon>Pleocyemata</taxon>
        <taxon>Caridea</taxon>
        <taxon>Atyoidea</taxon>
        <taxon>Atyidae</taxon>
        <taxon>Halocaridina</taxon>
    </lineage>
</organism>
<feature type="non-terminal residue" evidence="7">
    <location>
        <position position="178"/>
    </location>
</feature>
<sequence length="178" mass="20451">KPDSCIIRLGFLCLLSRQSVVGHLPESSLARYLSNIDGIPSPWPGRVAKQTYYLRIEVRLPTLWYENRLGSVRELHPQAKDDLSQKDRAAVLRYINLTIALTFSMVSPLVKNKLGTLNAFMNAGYLTPEEVHILENLEKRTTKHKTWVPIMWACKVIERARKEQRLTSDSHQKVLITE</sequence>
<dbReference type="Proteomes" id="UP001381693">
    <property type="component" value="Unassembled WGS sequence"/>
</dbReference>
<keyword evidence="8" id="KW-1185">Reference proteome</keyword>
<keyword evidence="6" id="KW-0407">Ion channel</keyword>
<comment type="caution">
    <text evidence="7">The sequence shown here is derived from an EMBL/GenBank/DDBJ whole genome shotgun (WGS) entry which is preliminary data.</text>
</comment>
<protein>
    <recommendedName>
        <fullName evidence="6">Bestrophin homolog</fullName>
    </recommendedName>
</protein>